<accession>A0A9X5E4F3</accession>
<name>A0A9X5E4F3_9CYAN</name>
<keyword evidence="6 7" id="KW-0472">Membrane</keyword>
<evidence type="ECO:0000256" key="3">
    <source>
        <dbReference type="ARBA" id="ARBA00022475"/>
    </source>
</evidence>
<dbReference type="GO" id="GO:0016413">
    <property type="term" value="F:O-acetyltransferase activity"/>
    <property type="evidence" value="ECO:0007669"/>
    <property type="project" value="TreeGrafter"/>
</dbReference>
<feature type="transmembrane region" description="Helical" evidence="7">
    <location>
        <begin position="48"/>
        <end position="68"/>
    </location>
</feature>
<gene>
    <name evidence="9" type="ORF">QH73_0008100</name>
</gene>
<keyword evidence="9" id="KW-0808">Transferase</keyword>
<feature type="transmembrane region" description="Helical" evidence="7">
    <location>
        <begin position="257"/>
        <end position="276"/>
    </location>
</feature>
<dbReference type="GO" id="GO:0009246">
    <property type="term" value="P:enterobacterial common antigen biosynthetic process"/>
    <property type="evidence" value="ECO:0007669"/>
    <property type="project" value="TreeGrafter"/>
</dbReference>
<protein>
    <submittedName>
        <fullName evidence="9">Acyltransferase</fullName>
    </submittedName>
</protein>
<comment type="subcellular location">
    <subcellularLocation>
        <location evidence="1">Cell membrane</location>
        <topology evidence="1">Multi-pass membrane protein</topology>
    </subcellularLocation>
</comment>
<keyword evidence="10" id="KW-1185">Reference proteome</keyword>
<feature type="transmembrane region" description="Helical" evidence="7">
    <location>
        <begin position="129"/>
        <end position="148"/>
    </location>
</feature>
<evidence type="ECO:0000256" key="5">
    <source>
        <dbReference type="ARBA" id="ARBA00022989"/>
    </source>
</evidence>
<feature type="transmembrane region" description="Helical" evidence="7">
    <location>
        <begin position="21"/>
        <end position="42"/>
    </location>
</feature>
<evidence type="ECO:0000256" key="7">
    <source>
        <dbReference type="SAM" id="Phobius"/>
    </source>
</evidence>
<feature type="domain" description="Acyltransferase 3" evidence="8">
    <location>
        <begin position="15"/>
        <end position="350"/>
    </location>
</feature>
<dbReference type="InterPro" id="IPR002656">
    <property type="entry name" value="Acyl_transf_3_dom"/>
</dbReference>
<proteinExistence type="inferred from homology"/>
<dbReference type="EMBL" id="JTJC03000002">
    <property type="protein sequence ID" value="NHC34623.1"/>
    <property type="molecule type" value="Genomic_DNA"/>
</dbReference>
<comment type="caution">
    <text evidence="9">The sequence shown here is derived from an EMBL/GenBank/DDBJ whole genome shotgun (WGS) entry which is preliminary data.</text>
</comment>
<reference evidence="9 10" key="1">
    <citation type="journal article" date="2015" name="Genome Announc.">
        <title>Draft Genome Sequence of the Terrestrial Cyanobacterium Scytonema millei VB511283, Isolated from Eastern India.</title>
        <authorList>
            <person name="Sen D."/>
            <person name="Chandrababunaidu M.M."/>
            <person name="Singh D."/>
            <person name="Sanghi N."/>
            <person name="Ghorai A."/>
            <person name="Mishra G.P."/>
            <person name="Madduluri M."/>
            <person name="Adhikary S.P."/>
            <person name="Tripathy S."/>
        </authorList>
    </citation>
    <scope>NUCLEOTIDE SEQUENCE [LARGE SCALE GENOMIC DNA]</scope>
    <source>
        <strain evidence="9 10">VB511283</strain>
    </source>
</reference>
<evidence type="ECO:0000256" key="2">
    <source>
        <dbReference type="ARBA" id="ARBA00007400"/>
    </source>
</evidence>
<dbReference type="RefSeq" id="WP_165587641.1">
    <property type="nucleotide sequence ID" value="NZ_JTJC03000002.1"/>
</dbReference>
<evidence type="ECO:0000256" key="6">
    <source>
        <dbReference type="ARBA" id="ARBA00023136"/>
    </source>
</evidence>
<feature type="transmembrane region" description="Helical" evidence="7">
    <location>
        <begin position="224"/>
        <end position="245"/>
    </location>
</feature>
<dbReference type="AlphaFoldDB" id="A0A9X5E4F3"/>
<feature type="transmembrane region" description="Helical" evidence="7">
    <location>
        <begin position="194"/>
        <end position="212"/>
    </location>
</feature>
<sequence length="360" mass="40938">MQTYTQSTATRVFPLDVLKALSILAVVSFHAIFVHPSAYASVGSALDILFAPLKFCVPVFLTISFFLLQRGIDKNFGQSNYFLLKKRLLRLLIPTIFWFGVALLIRKFIWYRTKEELLLSLFQGTIYPGSYYLLILLQLIPCFVWLYPWLNRHRFIAATLILQCLVFLGVYLTLSGAFANWLPQILENLHRPFFIYWFGYMALGSLLSKHWYKVIKISQRLPTIVKVILLLLASTLLIIESIFLSSLTEPAIAPYDYMMLSCIFSVFVCFLCFASVTEDSLSITGRKIVKLLSTYSLGIYCINGVTQTIFHAFFVTMFPDATFNLLEILVMKTLGFILLLSVSIGVSLLIDKLGGSALVR</sequence>
<comment type="similarity">
    <text evidence="2">Belongs to the acyltransferase 3 family.</text>
</comment>
<keyword evidence="9" id="KW-0012">Acyltransferase</keyword>
<feature type="transmembrane region" description="Helical" evidence="7">
    <location>
        <begin position="155"/>
        <end position="174"/>
    </location>
</feature>
<feature type="transmembrane region" description="Helical" evidence="7">
    <location>
        <begin position="297"/>
        <end position="317"/>
    </location>
</feature>
<keyword evidence="3" id="KW-1003">Cell membrane</keyword>
<evidence type="ECO:0000259" key="8">
    <source>
        <dbReference type="Pfam" id="PF01757"/>
    </source>
</evidence>
<dbReference type="PANTHER" id="PTHR40074:SF2">
    <property type="entry name" value="O-ACETYLTRANSFERASE WECH"/>
    <property type="match status" value="1"/>
</dbReference>
<dbReference type="Proteomes" id="UP000031532">
    <property type="component" value="Unassembled WGS sequence"/>
</dbReference>
<keyword evidence="4 7" id="KW-0812">Transmembrane</keyword>
<evidence type="ECO:0000313" key="10">
    <source>
        <dbReference type="Proteomes" id="UP000031532"/>
    </source>
</evidence>
<evidence type="ECO:0000256" key="4">
    <source>
        <dbReference type="ARBA" id="ARBA00022692"/>
    </source>
</evidence>
<dbReference type="GO" id="GO:0005886">
    <property type="term" value="C:plasma membrane"/>
    <property type="evidence" value="ECO:0007669"/>
    <property type="project" value="UniProtKB-SubCell"/>
</dbReference>
<evidence type="ECO:0000256" key="1">
    <source>
        <dbReference type="ARBA" id="ARBA00004651"/>
    </source>
</evidence>
<evidence type="ECO:0000313" key="9">
    <source>
        <dbReference type="EMBL" id="NHC34623.1"/>
    </source>
</evidence>
<organism evidence="9 10">
    <name type="scientific">Scytonema millei VB511283</name>
    <dbReference type="NCBI Taxonomy" id="1245923"/>
    <lineage>
        <taxon>Bacteria</taxon>
        <taxon>Bacillati</taxon>
        <taxon>Cyanobacteriota</taxon>
        <taxon>Cyanophyceae</taxon>
        <taxon>Nostocales</taxon>
        <taxon>Scytonemataceae</taxon>
        <taxon>Scytonema</taxon>
    </lineage>
</organism>
<dbReference type="PANTHER" id="PTHR40074">
    <property type="entry name" value="O-ACETYLTRANSFERASE WECH"/>
    <property type="match status" value="1"/>
</dbReference>
<feature type="transmembrane region" description="Helical" evidence="7">
    <location>
        <begin position="88"/>
        <end position="109"/>
    </location>
</feature>
<feature type="transmembrane region" description="Helical" evidence="7">
    <location>
        <begin position="329"/>
        <end position="350"/>
    </location>
</feature>
<dbReference type="Pfam" id="PF01757">
    <property type="entry name" value="Acyl_transf_3"/>
    <property type="match status" value="1"/>
</dbReference>
<keyword evidence="5 7" id="KW-1133">Transmembrane helix</keyword>